<dbReference type="Proteomes" id="UP000178912">
    <property type="component" value="Unassembled WGS sequence"/>
</dbReference>
<evidence type="ECO:0000313" key="4">
    <source>
        <dbReference type="Proteomes" id="UP000178912"/>
    </source>
</evidence>
<keyword evidence="2" id="KW-0732">Signal</keyword>
<feature type="chain" id="PRO_5009445718" evidence="2">
    <location>
        <begin position="21"/>
        <end position="81"/>
    </location>
</feature>
<dbReference type="EMBL" id="FJUX01000019">
    <property type="protein sequence ID" value="CZS94702.1"/>
    <property type="molecule type" value="Genomic_DNA"/>
</dbReference>
<feature type="compositionally biased region" description="Polar residues" evidence="1">
    <location>
        <begin position="29"/>
        <end position="43"/>
    </location>
</feature>
<evidence type="ECO:0000313" key="3">
    <source>
        <dbReference type="EMBL" id="CZS94702.1"/>
    </source>
</evidence>
<organism evidence="3 4">
    <name type="scientific">Rhynchosporium agropyri</name>
    <dbReference type="NCBI Taxonomy" id="914238"/>
    <lineage>
        <taxon>Eukaryota</taxon>
        <taxon>Fungi</taxon>
        <taxon>Dikarya</taxon>
        <taxon>Ascomycota</taxon>
        <taxon>Pezizomycotina</taxon>
        <taxon>Leotiomycetes</taxon>
        <taxon>Helotiales</taxon>
        <taxon>Ploettnerulaceae</taxon>
        <taxon>Rhynchosporium</taxon>
    </lineage>
</organism>
<name>A0A1E1K9L7_9HELO</name>
<protein>
    <submittedName>
        <fullName evidence="3">Uncharacterized protein</fullName>
    </submittedName>
</protein>
<evidence type="ECO:0000256" key="1">
    <source>
        <dbReference type="SAM" id="MobiDB-lite"/>
    </source>
</evidence>
<proteinExistence type="predicted"/>
<dbReference type="AlphaFoldDB" id="A0A1E1K9L7"/>
<accession>A0A1E1K9L7</accession>
<evidence type="ECO:0000256" key="2">
    <source>
        <dbReference type="SAM" id="SignalP"/>
    </source>
</evidence>
<gene>
    <name evidence="3" type="ORF">RAG0_04612</name>
</gene>
<sequence length="81" mass="8281">MYFSSLIPVMVLGLSAMTSALPGLDTRSPALSNRGEGSSTTESLHVRSPVGQAGDRCTPGKVGDCASGLFCVTSRGRSTCS</sequence>
<reference evidence="4" key="1">
    <citation type="submission" date="2016-03" db="EMBL/GenBank/DDBJ databases">
        <authorList>
            <person name="Guldener U."/>
        </authorList>
    </citation>
    <scope>NUCLEOTIDE SEQUENCE [LARGE SCALE GENOMIC DNA]</scope>
    <source>
        <strain evidence="4">04CH-RAC-A.6.1</strain>
    </source>
</reference>
<keyword evidence="4" id="KW-1185">Reference proteome</keyword>
<feature type="region of interest" description="Disordered" evidence="1">
    <location>
        <begin position="22"/>
        <end position="56"/>
    </location>
</feature>
<feature type="signal peptide" evidence="2">
    <location>
        <begin position="1"/>
        <end position="20"/>
    </location>
</feature>